<gene>
    <name evidence="1" type="ORF">MNBD_DELTA04-1388</name>
</gene>
<dbReference type="AlphaFoldDB" id="A0A3B0V582"/>
<sequence>MRLFFLETLPCLPSFTIDTETYICIPQKVKDDESVRRIF</sequence>
<protein>
    <submittedName>
        <fullName evidence="1">Uncharacterized protein</fullName>
    </submittedName>
</protein>
<reference evidence="1" key="1">
    <citation type="submission" date="2018-06" db="EMBL/GenBank/DDBJ databases">
        <authorList>
            <person name="Zhirakovskaya E."/>
        </authorList>
    </citation>
    <scope>NUCLEOTIDE SEQUENCE</scope>
</reference>
<dbReference type="EMBL" id="UOEY01000001">
    <property type="protein sequence ID" value="VAW33932.1"/>
    <property type="molecule type" value="Genomic_DNA"/>
</dbReference>
<proteinExistence type="predicted"/>
<name>A0A3B0V582_9ZZZZ</name>
<organism evidence="1">
    <name type="scientific">hydrothermal vent metagenome</name>
    <dbReference type="NCBI Taxonomy" id="652676"/>
    <lineage>
        <taxon>unclassified sequences</taxon>
        <taxon>metagenomes</taxon>
        <taxon>ecological metagenomes</taxon>
    </lineage>
</organism>
<accession>A0A3B0V582</accession>
<evidence type="ECO:0000313" key="1">
    <source>
        <dbReference type="EMBL" id="VAW33932.1"/>
    </source>
</evidence>